<protein>
    <submittedName>
        <fullName evidence="1">11407_t:CDS:1</fullName>
    </submittedName>
</protein>
<dbReference type="Proteomes" id="UP000789525">
    <property type="component" value="Unassembled WGS sequence"/>
</dbReference>
<dbReference type="EMBL" id="CAJVPT010014166">
    <property type="protein sequence ID" value="CAG8602185.1"/>
    <property type="molecule type" value="Genomic_DNA"/>
</dbReference>
<name>A0ACA9MMN9_9GLOM</name>
<evidence type="ECO:0000313" key="2">
    <source>
        <dbReference type="Proteomes" id="UP000789525"/>
    </source>
</evidence>
<sequence>MTDYRSKKPADLSIWKLLTIQDQTSVGAHSLTVMKNLTPNPLGRRQPLGLADEPKPDHKNWQGDGRMAFALNYKRNGNYWETFGAELLLGQEGHKSNDYLDILDKGNYIGMVVVGLKFYLTHPMKEVIDDQKRGERTSVINSHSKKRKTGDRRKIGLGAVGIGYKNEFEAGEADNGWINQYGAKYLRKGGLKLPEVLKDMLLNSMKKQRDASKYK</sequence>
<accession>A0ACA9MMN9</accession>
<reference evidence="1" key="1">
    <citation type="submission" date="2021-06" db="EMBL/GenBank/DDBJ databases">
        <authorList>
            <person name="Kallberg Y."/>
            <person name="Tangrot J."/>
            <person name="Rosling A."/>
        </authorList>
    </citation>
    <scope>NUCLEOTIDE SEQUENCE</scope>
    <source>
        <strain evidence="1">CL356</strain>
    </source>
</reference>
<comment type="caution">
    <text evidence="1">The sequence shown here is derived from an EMBL/GenBank/DDBJ whole genome shotgun (WGS) entry which is preliminary data.</text>
</comment>
<keyword evidence="2" id="KW-1185">Reference proteome</keyword>
<evidence type="ECO:0000313" key="1">
    <source>
        <dbReference type="EMBL" id="CAG8602185.1"/>
    </source>
</evidence>
<proteinExistence type="predicted"/>
<gene>
    <name evidence="1" type="ORF">ACOLOM_LOCUS6718</name>
</gene>
<organism evidence="1 2">
    <name type="scientific">Acaulospora colombiana</name>
    <dbReference type="NCBI Taxonomy" id="27376"/>
    <lineage>
        <taxon>Eukaryota</taxon>
        <taxon>Fungi</taxon>
        <taxon>Fungi incertae sedis</taxon>
        <taxon>Mucoromycota</taxon>
        <taxon>Glomeromycotina</taxon>
        <taxon>Glomeromycetes</taxon>
        <taxon>Diversisporales</taxon>
        <taxon>Acaulosporaceae</taxon>
        <taxon>Acaulospora</taxon>
    </lineage>
</organism>